<gene>
    <name evidence="1" type="ORF">S03H2_13123</name>
</gene>
<protein>
    <submittedName>
        <fullName evidence="1">Uncharacterized protein</fullName>
    </submittedName>
</protein>
<evidence type="ECO:0000313" key="1">
    <source>
        <dbReference type="EMBL" id="GAH35168.1"/>
    </source>
</evidence>
<dbReference type="AlphaFoldDB" id="X1GQ82"/>
<name>X1GQ82_9ZZZZ</name>
<sequence>MPKLDYIQVDENSSISCKELEDLARRAGNLVKVINSPSFIIELRLLEGELLTVSQSIKEGTL</sequence>
<comment type="caution">
    <text evidence="1">The sequence shown here is derived from an EMBL/GenBank/DDBJ whole genome shotgun (WGS) entry which is preliminary data.</text>
</comment>
<reference evidence="1" key="1">
    <citation type="journal article" date="2014" name="Front. Microbiol.">
        <title>High frequency of phylogenetically diverse reductive dehalogenase-homologous genes in deep subseafloor sedimentary metagenomes.</title>
        <authorList>
            <person name="Kawai M."/>
            <person name="Futagami T."/>
            <person name="Toyoda A."/>
            <person name="Takaki Y."/>
            <person name="Nishi S."/>
            <person name="Hori S."/>
            <person name="Arai W."/>
            <person name="Tsubouchi T."/>
            <person name="Morono Y."/>
            <person name="Uchiyama I."/>
            <person name="Ito T."/>
            <person name="Fujiyama A."/>
            <person name="Inagaki F."/>
            <person name="Takami H."/>
        </authorList>
    </citation>
    <scope>NUCLEOTIDE SEQUENCE</scope>
    <source>
        <strain evidence="1">Expedition CK06-06</strain>
    </source>
</reference>
<dbReference type="EMBL" id="BARU01006664">
    <property type="protein sequence ID" value="GAH35168.1"/>
    <property type="molecule type" value="Genomic_DNA"/>
</dbReference>
<organism evidence="1">
    <name type="scientific">marine sediment metagenome</name>
    <dbReference type="NCBI Taxonomy" id="412755"/>
    <lineage>
        <taxon>unclassified sequences</taxon>
        <taxon>metagenomes</taxon>
        <taxon>ecological metagenomes</taxon>
    </lineage>
</organism>
<accession>X1GQ82</accession>
<proteinExistence type="predicted"/>